<dbReference type="Gene3D" id="2.40.160.60">
    <property type="entry name" value="Outer membrane protein transport protein (OMPP1/FadL/TodX)"/>
    <property type="match status" value="1"/>
</dbReference>
<keyword evidence="1" id="KW-0732">Signal</keyword>
<evidence type="ECO:0000313" key="2">
    <source>
        <dbReference type="EMBL" id="MFC3975891.1"/>
    </source>
</evidence>
<proteinExistence type="predicted"/>
<feature type="chain" id="PRO_5045416661" description="Long-chain fatty acid transport protein" evidence="1">
    <location>
        <begin position="25"/>
        <end position="427"/>
    </location>
</feature>
<comment type="caution">
    <text evidence="2">The sequence shown here is derived from an EMBL/GenBank/DDBJ whole genome shotgun (WGS) entry which is preliminary data.</text>
</comment>
<dbReference type="RefSeq" id="WP_241293218.1">
    <property type="nucleotide sequence ID" value="NZ_JAKZGR010000004.1"/>
</dbReference>
<keyword evidence="3" id="KW-1185">Reference proteome</keyword>
<reference evidence="3" key="1">
    <citation type="journal article" date="2019" name="Int. J. Syst. Evol. Microbiol.">
        <title>The Global Catalogue of Microorganisms (GCM) 10K type strain sequencing project: providing services to taxonomists for standard genome sequencing and annotation.</title>
        <authorList>
            <consortium name="The Broad Institute Genomics Platform"/>
            <consortium name="The Broad Institute Genome Sequencing Center for Infectious Disease"/>
            <person name="Wu L."/>
            <person name="Ma J."/>
        </authorList>
    </citation>
    <scope>NUCLEOTIDE SEQUENCE [LARGE SCALE GENOMIC DNA]</scope>
    <source>
        <strain evidence="3">CECT 8551</strain>
    </source>
</reference>
<protein>
    <recommendedName>
        <fullName evidence="4">Long-chain fatty acid transport protein</fullName>
    </recommendedName>
</protein>
<dbReference type="Proteomes" id="UP001595766">
    <property type="component" value="Unassembled WGS sequence"/>
</dbReference>
<feature type="signal peptide" evidence="1">
    <location>
        <begin position="1"/>
        <end position="24"/>
    </location>
</feature>
<sequence length="427" mass="46230">MSIKNRLRLLGTIGVFFIFSNAFSQTSASTYSALGLGEFNYGGLTHNQAMGGLGVSYGTGYAINNVNPALSTRNTAFNFQAALNYRSIDASSSSENETLSSGGLSYLAMSLPFKPNKFTMGMGINQLSSVNYNIIVNSEVANSDLTAINQIKGDGGITEGYISAGYVVAKNLSLGLHGSYLFGSTIRTNQLTLLDTANSRVGATSEYYERLTVSDISFKAGAHYFFKAGKQSNIHLGAFYHAFGDVKGKQFAKVADLGEASSPDSPGDIINNNDPGTIFLPNRMGYGVSFEKINKFVVGLEAQFQDFSQYRNFAGELGELGESFKIGLGAQFTPDVFSMDNIFKRGTYRTGIEYIQTPYIVNQSQITDIGINFGGSIPVNSLSLVNVALKVGTRGSTGNGLIRENYFNVSFGFSLNDNTWFYKRTFE</sequence>
<gene>
    <name evidence="2" type="ORF">ACFOUP_05860</name>
</gene>
<dbReference type="EMBL" id="JBHSAV010000017">
    <property type="protein sequence ID" value="MFC3975891.1"/>
    <property type="molecule type" value="Genomic_DNA"/>
</dbReference>
<organism evidence="2 3">
    <name type="scientific">Belliella kenyensis</name>
    <dbReference type="NCBI Taxonomy" id="1472724"/>
    <lineage>
        <taxon>Bacteria</taxon>
        <taxon>Pseudomonadati</taxon>
        <taxon>Bacteroidota</taxon>
        <taxon>Cytophagia</taxon>
        <taxon>Cytophagales</taxon>
        <taxon>Cyclobacteriaceae</taxon>
        <taxon>Belliella</taxon>
    </lineage>
</organism>
<accession>A0ABV8EJ97</accession>
<evidence type="ECO:0000256" key="1">
    <source>
        <dbReference type="SAM" id="SignalP"/>
    </source>
</evidence>
<evidence type="ECO:0008006" key="4">
    <source>
        <dbReference type="Google" id="ProtNLM"/>
    </source>
</evidence>
<evidence type="ECO:0000313" key="3">
    <source>
        <dbReference type="Proteomes" id="UP001595766"/>
    </source>
</evidence>
<name>A0ABV8EJ97_9BACT</name>